<gene>
    <name evidence="2" type="ORF">ASJ30_13860</name>
    <name evidence="3" type="ORF">SAMN06296429_102343</name>
</gene>
<feature type="compositionally biased region" description="Basic and acidic residues" evidence="1">
    <location>
        <begin position="73"/>
        <end position="88"/>
    </location>
</feature>
<dbReference type="OrthoDB" id="4869416at2"/>
<dbReference type="EMBL" id="FWXN01000002">
    <property type="protein sequence ID" value="SMC39254.1"/>
    <property type="molecule type" value="Genomic_DNA"/>
</dbReference>
<keyword evidence="4" id="KW-1185">Reference proteome</keyword>
<dbReference type="RefSeq" id="WP_072625621.1">
    <property type="nucleotide sequence ID" value="NZ_CP013290.1"/>
</dbReference>
<evidence type="ECO:0000313" key="3">
    <source>
        <dbReference type="EMBL" id="SMC39254.1"/>
    </source>
</evidence>
<dbReference type="EMBL" id="CP013290">
    <property type="protein sequence ID" value="APH02480.1"/>
    <property type="molecule type" value="Genomic_DNA"/>
</dbReference>
<name>A0A1L3MJJ6_9MICO</name>
<evidence type="ECO:0000313" key="5">
    <source>
        <dbReference type="Proteomes" id="UP000192634"/>
    </source>
</evidence>
<dbReference type="Proteomes" id="UP000192634">
    <property type="component" value="Unassembled WGS sequence"/>
</dbReference>
<dbReference type="KEGG" id="jte:ASJ30_13860"/>
<evidence type="ECO:0008006" key="6">
    <source>
        <dbReference type="Google" id="ProtNLM"/>
    </source>
</evidence>
<reference evidence="3 5" key="2">
    <citation type="submission" date="2017-04" db="EMBL/GenBank/DDBJ databases">
        <authorList>
            <person name="Afonso C.L."/>
            <person name="Miller P.J."/>
            <person name="Scott M.A."/>
            <person name="Spackman E."/>
            <person name="Goraichik I."/>
            <person name="Dimitrov K.M."/>
            <person name="Suarez D.L."/>
            <person name="Swayne D.E."/>
        </authorList>
    </citation>
    <scope>NUCLEOTIDE SEQUENCE [LARGE SCALE GENOMIC DNA]</scope>
    <source>
        <strain evidence="3 5">CGMCC 1.12511</strain>
    </source>
</reference>
<evidence type="ECO:0000313" key="2">
    <source>
        <dbReference type="EMBL" id="APH02480.1"/>
    </source>
</evidence>
<sequence>MSKISFLLGAAAGYVLGARAGRQRYEQIRSGAAKAWQSQPVQQQVATAKHAAKTKAAPAALDAVSTAASVAGDKMREGASKIKGDPTRDVPSGVAADPQGPSTYPLGEGPTPA</sequence>
<accession>A0A1L3MJJ6</accession>
<proteinExistence type="predicted"/>
<dbReference type="AlphaFoldDB" id="A0A1L3MJJ6"/>
<protein>
    <recommendedName>
        <fullName evidence="6">Protoporphyrinogen oxidase</fullName>
    </recommendedName>
</protein>
<feature type="region of interest" description="Disordered" evidence="1">
    <location>
        <begin position="67"/>
        <end position="113"/>
    </location>
</feature>
<organism evidence="2 4">
    <name type="scientific">Janibacter indicus</name>
    <dbReference type="NCBI Taxonomy" id="857417"/>
    <lineage>
        <taxon>Bacteria</taxon>
        <taxon>Bacillati</taxon>
        <taxon>Actinomycetota</taxon>
        <taxon>Actinomycetes</taxon>
        <taxon>Micrococcales</taxon>
        <taxon>Intrasporangiaceae</taxon>
        <taxon>Janibacter</taxon>
    </lineage>
</organism>
<evidence type="ECO:0000256" key="1">
    <source>
        <dbReference type="SAM" id="MobiDB-lite"/>
    </source>
</evidence>
<dbReference type="Proteomes" id="UP000182938">
    <property type="component" value="Chromosome"/>
</dbReference>
<evidence type="ECO:0000313" key="4">
    <source>
        <dbReference type="Proteomes" id="UP000182938"/>
    </source>
</evidence>
<accession>A0A1W1YSY9</accession>
<reference evidence="2 4" key="1">
    <citation type="submission" date="2015-11" db="EMBL/GenBank/DDBJ databases">
        <authorList>
            <person name="Zhang Y."/>
            <person name="Guo Z."/>
        </authorList>
    </citation>
    <scope>NUCLEOTIDE SEQUENCE [LARGE SCALE GENOMIC DNA]</scope>
    <source>
        <strain evidence="2 4">YFY001</strain>
    </source>
</reference>